<evidence type="ECO:0000313" key="3">
    <source>
        <dbReference type="Proteomes" id="UP001597347"/>
    </source>
</evidence>
<proteinExistence type="predicted"/>
<accession>A0ABW4LDU6</accession>
<gene>
    <name evidence="2" type="ORF">ACFSBI_08965</name>
</gene>
<keyword evidence="1" id="KW-0472">Membrane</keyword>
<feature type="transmembrane region" description="Helical" evidence="1">
    <location>
        <begin position="46"/>
        <end position="66"/>
    </location>
</feature>
<dbReference type="EMBL" id="JBHUEA010000012">
    <property type="protein sequence ID" value="MFD1721680.1"/>
    <property type="molecule type" value="Genomic_DNA"/>
</dbReference>
<feature type="transmembrane region" description="Helical" evidence="1">
    <location>
        <begin position="20"/>
        <end position="40"/>
    </location>
</feature>
<keyword evidence="1" id="KW-0812">Transmembrane</keyword>
<feature type="transmembrane region" description="Helical" evidence="1">
    <location>
        <begin position="78"/>
        <end position="99"/>
    </location>
</feature>
<evidence type="ECO:0000313" key="2">
    <source>
        <dbReference type="EMBL" id="MFD1721680.1"/>
    </source>
</evidence>
<keyword evidence="1" id="KW-1133">Transmembrane helix</keyword>
<dbReference type="Proteomes" id="UP001597347">
    <property type="component" value="Unassembled WGS sequence"/>
</dbReference>
<name>A0ABW4LDU6_9MICO</name>
<comment type="caution">
    <text evidence="2">The sequence shown here is derived from an EMBL/GenBank/DDBJ whole genome shotgun (WGS) entry which is preliminary data.</text>
</comment>
<dbReference type="RefSeq" id="WP_377934140.1">
    <property type="nucleotide sequence ID" value="NZ_JBHUEA010000012.1"/>
</dbReference>
<organism evidence="2 3">
    <name type="scientific">Amnibacterium endophyticum</name>
    <dbReference type="NCBI Taxonomy" id="2109337"/>
    <lineage>
        <taxon>Bacteria</taxon>
        <taxon>Bacillati</taxon>
        <taxon>Actinomycetota</taxon>
        <taxon>Actinomycetes</taxon>
        <taxon>Micrococcales</taxon>
        <taxon>Microbacteriaceae</taxon>
        <taxon>Amnibacterium</taxon>
    </lineage>
</organism>
<keyword evidence="3" id="KW-1185">Reference proteome</keyword>
<evidence type="ECO:0000256" key="1">
    <source>
        <dbReference type="SAM" id="Phobius"/>
    </source>
</evidence>
<reference evidence="3" key="1">
    <citation type="journal article" date="2019" name="Int. J. Syst. Evol. Microbiol.">
        <title>The Global Catalogue of Microorganisms (GCM) 10K type strain sequencing project: providing services to taxonomists for standard genome sequencing and annotation.</title>
        <authorList>
            <consortium name="The Broad Institute Genomics Platform"/>
            <consortium name="The Broad Institute Genome Sequencing Center for Infectious Disease"/>
            <person name="Wu L."/>
            <person name="Ma J."/>
        </authorList>
    </citation>
    <scope>NUCLEOTIDE SEQUENCE [LARGE SCALE GENOMIC DNA]</scope>
    <source>
        <strain evidence="3">CGMCC 1.12471</strain>
    </source>
</reference>
<sequence length="142" mass="14352">MSGGFDTASSVMRRALAQGAIAAAAIALAASIVGGILTGWPGVLSGVVGAGFALLFLGVTAASLLVADRFGGLESSAFFAALLGGWLVKFVVFLLAMLALRDQPWVQPVVLFCAVAATVIASLVVDVLVVGRARIPVGSPRR</sequence>
<feature type="transmembrane region" description="Helical" evidence="1">
    <location>
        <begin position="105"/>
        <end position="131"/>
    </location>
</feature>
<evidence type="ECO:0008006" key="4">
    <source>
        <dbReference type="Google" id="ProtNLM"/>
    </source>
</evidence>
<protein>
    <recommendedName>
        <fullName evidence="4">3-oxoacyl-ACP reductase</fullName>
    </recommendedName>
</protein>